<sequence length="373" mass="40554">MVQDSDSGSRPRRDYLRIEGVTRRFDDTLAVDGVSLAIAEREIFALLGSSGCGKTTLLRMLAGLEAPDAGRIVLDGEDLAAVPAYRRPTNMMFQSYALFPHLTVEQNVAFGLWQERPRLARAEVAARVAAMLELVQMQRYARRKPHELSGGQQQRVALARSLAKEPKLLLLDEPLAALDKKIRQRTQLELVNLIERVGVTCILVTHDQEEAMTMAGRIGVMNEGRLLQVGTPGEIYETPNCRFTAEFVGETNLFRGRVDGGALHCEDFPAPILLPADADPDDGGEAWLSVRPERVALSRAGAAPAGAGCNAAVGEVAEIAYLGSHSVYHVRLANGRIVIASVASAQWRDAAPPTWGDAVRVAWFAPDGVVLTR</sequence>
<dbReference type="SUPFAM" id="SSF50331">
    <property type="entry name" value="MOP-like"/>
    <property type="match status" value="1"/>
</dbReference>
<evidence type="ECO:0000256" key="2">
    <source>
        <dbReference type="ARBA" id="ARBA00022475"/>
    </source>
</evidence>
<keyword evidence="5 8" id="KW-0067">ATP-binding</keyword>
<dbReference type="InterPro" id="IPR050093">
    <property type="entry name" value="ABC_SmlMolc_Importer"/>
</dbReference>
<keyword evidence="1 8" id="KW-0813">Transport</keyword>
<dbReference type="Pfam" id="PF00005">
    <property type="entry name" value="ABC_tran"/>
    <property type="match status" value="1"/>
</dbReference>
<gene>
    <name evidence="8 10" type="primary">potA</name>
    <name evidence="10" type="ORF">GPA22_20055</name>
</gene>
<protein>
    <recommendedName>
        <fullName evidence="8">Spermidine/putrescine import ATP-binding protein PotA</fullName>
        <ecNumber evidence="8">7.6.2.11</ecNumber>
    </recommendedName>
</protein>
<feature type="domain" description="ABC transporter" evidence="9">
    <location>
        <begin position="16"/>
        <end position="248"/>
    </location>
</feature>
<dbReference type="InterPro" id="IPR017871">
    <property type="entry name" value="ABC_transporter-like_CS"/>
</dbReference>
<keyword evidence="2 8" id="KW-1003">Cell membrane</keyword>
<comment type="similarity">
    <text evidence="8">Belongs to the ABC transporter superfamily. Spermidine/putrescine importer (TC 3.A.1.11.1) family.</text>
</comment>
<dbReference type="Proteomes" id="UP000623795">
    <property type="component" value="Unassembled WGS sequence"/>
</dbReference>
<dbReference type="InterPro" id="IPR003439">
    <property type="entry name" value="ABC_transporter-like_ATP-bd"/>
</dbReference>
<dbReference type="Pfam" id="PF08402">
    <property type="entry name" value="TOBE_2"/>
    <property type="match status" value="1"/>
</dbReference>
<organism evidence="10 11">
    <name type="scientific">Aromatoleum toluvorans</name>
    <dbReference type="NCBI Taxonomy" id="92002"/>
    <lineage>
        <taxon>Bacteria</taxon>
        <taxon>Pseudomonadati</taxon>
        <taxon>Pseudomonadota</taxon>
        <taxon>Betaproteobacteria</taxon>
        <taxon>Rhodocyclales</taxon>
        <taxon>Rhodocyclaceae</taxon>
        <taxon>Aromatoleum</taxon>
    </lineage>
</organism>
<keyword evidence="4 8" id="KW-0547">Nucleotide-binding</keyword>
<keyword evidence="3" id="KW-0997">Cell inner membrane</keyword>
<evidence type="ECO:0000259" key="9">
    <source>
        <dbReference type="PROSITE" id="PS50893"/>
    </source>
</evidence>
<dbReference type="SMART" id="SM00382">
    <property type="entry name" value="AAA"/>
    <property type="match status" value="1"/>
</dbReference>
<comment type="catalytic activity">
    <reaction evidence="8">
        <text>ATP + H2O + polyamine-[polyamine-binding protein]Side 1 = ADP + phosphate + polyamineSide 2 + [polyamine-binding protein]Side 1.</text>
        <dbReference type="EC" id="7.6.2.11"/>
    </reaction>
</comment>
<dbReference type="InterPro" id="IPR008995">
    <property type="entry name" value="Mo/tungstate-bd_C_term_dom"/>
</dbReference>
<dbReference type="PANTHER" id="PTHR42781">
    <property type="entry name" value="SPERMIDINE/PUTRESCINE IMPORT ATP-BINDING PROTEIN POTA"/>
    <property type="match status" value="1"/>
</dbReference>
<comment type="subunit">
    <text evidence="8">The complex is composed of two ATP-binding proteins (PotA), two transmembrane proteins (PotB and PotC) and a solute-binding protein (PotD).</text>
</comment>
<dbReference type="NCBIfam" id="TIGR01187">
    <property type="entry name" value="potA"/>
    <property type="match status" value="1"/>
</dbReference>
<dbReference type="EMBL" id="WTVN01000045">
    <property type="protein sequence ID" value="NMG46016.1"/>
    <property type="molecule type" value="Genomic_DNA"/>
</dbReference>
<keyword evidence="6 8" id="KW-1278">Translocase</keyword>
<comment type="function">
    <text evidence="8">Part of the ABC transporter complex PotABCD involved in spermidine/putrescine import. Responsible for energy coupling to the transport system.</text>
</comment>
<accession>A0ABX1Q5H0</accession>
<dbReference type="InterPro" id="IPR027417">
    <property type="entry name" value="P-loop_NTPase"/>
</dbReference>
<evidence type="ECO:0000256" key="3">
    <source>
        <dbReference type="ARBA" id="ARBA00022519"/>
    </source>
</evidence>
<proteinExistence type="inferred from homology"/>
<dbReference type="InterPro" id="IPR005893">
    <property type="entry name" value="PotA-like"/>
</dbReference>
<dbReference type="EC" id="7.6.2.11" evidence="8"/>
<dbReference type="RefSeq" id="WP_169257847.1">
    <property type="nucleotide sequence ID" value="NZ_WTVN01000045.1"/>
</dbReference>
<evidence type="ECO:0000256" key="1">
    <source>
        <dbReference type="ARBA" id="ARBA00022448"/>
    </source>
</evidence>
<dbReference type="InterPro" id="IPR003593">
    <property type="entry name" value="AAA+_ATPase"/>
</dbReference>
<dbReference type="PROSITE" id="PS50893">
    <property type="entry name" value="ABC_TRANSPORTER_2"/>
    <property type="match status" value="1"/>
</dbReference>
<name>A0ABX1Q5H0_9RHOO</name>
<dbReference type="PANTHER" id="PTHR42781:SF5">
    <property type="entry name" value="PUTRESCINE TRANSPORT ATP-BINDING PROTEIN POTG"/>
    <property type="match status" value="1"/>
</dbReference>
<evidence type="ECO:0000256" key="4">
    <source>
        <dbReference type="ARBA" id="ARBA00022741"/>
    </source>
</evidence>
<keyword evidence="7 8" id="KW-0472">Membrane</keyword>
<keyword evidence="11" id="KW-1185">Reference proteome</keyword>
<reference evidence="10 11" key="1">
    <citation type="submission" date="2019-12" db="EMBL/GenBank/DDBJ databases">
        <title>Comparative genomics gives insights into the taxonomy of the Azoarcus-Aromatoleum group and reveals separate origins of nif in the plant-associated Azoarcus and non-plant-associated Aromatoleum sub-groups.</title>
        <authorList>
            <person name="Lafos M."/>
            <person name="Maluk M."/>
            <person name="Batista M."/>
            <person name="Junghare M."/>
            <person name="Carmona M."/>
            <person name="Faoro H."/>
            <person name="Cruz L.M."/>
            <person name="Battistoni F."/>
            <person name="De Souza E."/>
            <person name="Pedrosa F."/>
            <person name="Chen W.-M."/>
            <person name="Poole P.S."/>
            <person name="Dixon R.A."/>
            <person name="James E.K."/>
        </authorList>
    </citation>
    <scope>NUCLEOTIDE SEQUENCE [LARGE SCALE GENOMIC DNA]</scope>
    <source>
        <strain evidence="10 11">Td21</strain>
    </source>
</reference>
<dbReference type="InterPro" id="IPR013611">
    <property type="entry name" value="Transp-assoc_OB_typ2"/>
</dbReference>
<evidence type="ECO:0000256" key="8">
    <source>
        <dbReference type="RuleBase" id="RU364083"/>
    </source>
</evidence>
<dbReference type="GO" id="GO:0005524">
    <property type="term" value="F:ATP binding"/>
    <property type="evidence" value="ECO:0007669"/>
    <property type="project" value="UniProtKB-KW"/>
</dbReference>
<dbReference type="PROSITE" id="PS00211">
    <property type="entry name" value="ABC_TRANSPORTER_1"/>
    <property type="match status" value="1"/>
</dbReference>
<evidence type="ECO:0000256" key="6">
    <source>
        <dbReference type="ARBA" id="ARBA00022967"/>
    </source>
</evidence>
<evidence type="ECO:0000313" key="11">
    <source>
        <dbReference type="Proteomes" id="UP000623795"/>
    </source>
</evidence>
<dbReference type="SUPFAM" id="SSF52540">
    <property type="entry name" value="P-loop containing nucleoside triphosphate hydrolases"/>
    <property type="match status" value="1"/>
</dbReference>
<dbReference type="Gene3D" id="2.40.50.100">
    <property type="match status" value="1"/>
</dbReference>
<evidence type="ECO:0000313" key="10">
    <source>
        <dbReference type="EMBL" id="NMG46016.1"/>
    </source>
</evidence>
<dbReference type="Gene3D" id="3.40.50.300">
    <property type="entry name" value="P-loop containing nucleotide triphosphate hydrolases"/>
    <property type="match status" value="1"/>
</dbReference>
<evidence type="ECO:0000256" key="7">
    <source>
        <dbReference type="ARBA" id="ARBA00023136"/>
    </source>
</evidence>
<comment type="caution">
    <text evidence="10">The sequence shown here is derived from an EMBL/GenBank/DDBJ whole genome shotgun (WGS) entry which is preliminary data.</text>
</comment>
<evidence type="ECO:0000256" key="5">
    <source>
        <dbReference type="ARBA" id="ARBA00022840"/>
    </source>
</evidence>